<protein>
    <submittedName>
        <fullName evidence="1">Uncharacterized protein</fullName>
    </submittedName>
</protein>
<keyword evidence="2" id="KW-1185">Reference proteome</keyword>
<sequence>MINGDTGDTGDSLLNSYLIPSSIPVASNTIQSSSTKAMLTIILLALFVTSEAPASTILYTTYPYLPGLKKLFITITRNKLKEQLQRQNLPFIRKMFKFIPKNDKGQLAMLIWVSEVPECDLVKKMAKESKKLDNHVRYATVKCRGNHKGVRELTITQKNHVRFVQM</sequence>
<dbReference type="AlphaFoldDB" id="A0AA36GT63"/>
<dbReference type="InterPro" id="IPR035126">
    <property type="entry name" value="SCVP"/>
</dbReference>
<accession>A0AA36GT63</accession>
<name>A0AA36GT63_CYLNA</name>
<organism evidence="1 2">
    <name type="scientific">Cylicocyclus nassatus</name>
    <name type="common">Nematode worm</name>
    <dbReference type="NCBI Taxonomy" id="53992"/>
    <lineage>
        <taxon>Eukaryota</taxon>
        <taxon>Metazoa</taxon>
        <taxon>Ecdysozoa</taxon>
        <taxon>Nematoda</taxon>
        <taxon>Chromadorea</taxon>
        <taxon>Rhabditida</taxon>
        <taxon>Rhabditina</taxon>
        <taxon>Rhabditomorpha</taxon>
        <taxon>Strongyloidea</taxon>
        <taxon>Strongylidae</taxon>
        <taxon>Cylicocyclus</taxon>
    </lineage>
</organism>
<evidence type="ECO:0000313" key="1">
    <source>
        <dbReference type="EMBL" id="CAJ0597857.1"/>
    </source>
</evidence>
<proteinExistence type="predicted"/>
<dbReference type="Pfam" id="PF17619">
    <property type="entry name" value="SCVP"/>
    <property type="match status" value="1"/>
</dbReference>
<evidence type="ECO:0000313" key="2">
    <source>
        <dbReference type="Proteomes" id="UP001176961"/>
    </source>
</evidence>
<dbReference type="Proteomes" id="UP001176961">
    <property type="component" value="Unassembled WGS sequence"/>
</dbReference>
<dbReference type="EMBL" id="CATQJL010000223">
    <property type="protein sequence ID" value="CAJ0597857.1"/>
    <property type="molecule type" value="Genomic_DNA"/>
</dbReference>
<gene>
    <name evidence="1" type="ORF">CYNAS_LOCUS9840</name>
</gene>
<reference evidence="1" key="1">
    <citation type="submission" date="2023-07" db="EMBL/GenBank/DDBJ databases">
        <authorList>
            <consortium name="CYATHOMIX"/>
        </authorList>
    </citation>
    <scope>NUCLEOTIDE SEQUENCE</scope>
    <source>
        <strain evidence="1">N/A</strain>
    </source>
</reference>
<comment type="caution">
    <text evidence="1">The sequence shown here is derived from an EMBL/GenBank/DDBJ whole genome shotgun (WGS) entry which is preliminary data.</text>
</comment>